<comment type="caution">
    <text evidence="1">The sequence shown here is derived from an EMBL/GenBank/DDBJ whole genome shotgun (WGS) entry which is preliminary data.</text>
</comment>
<sequence length="129" mass="15009">MTSQNMEKKFDLEERTARFGEEIIKFYKKVPMNPITMPLISQGIRAGTSVGANYCEADDAESRNDFTHKIGICRKESREVKYWLRMLAITVLECKEEARRLWKEAHELNLIFASIVRTSRANKVKSLDH</sequence>
<evidence type="ECO:0000313" key="2">
    <source>
        <dbReference type="Proteomes" id="UP000176897"/>
    </source>
</evidence>
<proteinExistence type="predicted"/>
<organism evidence="1 2">
    <name type="scientific">Candidatus Uhrbacteria bacterium RIFCSPLOWO2_01_FULL_47_24</name>
    <dbReference type="NCBI Taxonomy" id="1802401"/>
    <lineage>
        <taxon>Bacteria</taxon>
        <taxon>Candidatus Uhriibacteriota</taxon>
    </lineage>
</organism>
<dbReference type="InterPro" id="IPR012657">
    <property type="entry name" value="23S_rRNA-intervening_sequence"/>
</dbReference>
<dbReference type="InterPro" id="IPR036583">
    <property type="entry name" value="23S_rRNA_IVS_sf"/>
</dbReference>
<dbReference type="PANTHER" id="PTHR38471:SF2">
    <property type="entry name" value="FOUR HELIX BUNDLE PROTEIN"/>
    <property type="match status" value="1"/>
</dbReference>
<gene>
    <name evidence="1" type="ORF">A3B21_04540</name>
</gene>
<dbReference type="STRING" id="1802401.A3B21_04540"/>
<accession>A0A1F7UVE0</accession>
<dbReference type="PANTHER" id="PTHR38471">
    <property type="entry name" value="FOUR HELIX BUNDLE PROTEIN"/>
    <property type="match status" value="1"/>
</dbReference>
<protein>
    <submittedName>
        <fullName evidence="1">Four helix bundle protein</fullName>
    </submittedName>
</protein>
<name>A0A1F7UVE0_9BACT</name>
<dbReference type="Pfam" id="PF05635">
    <property type="entry name" value="23S_rRNA_IVP"/>
    <property type="match status" value="1"/>
</dbReference>
<dbReference type="NCBIfam" id="TIGR02436">
    <property type="entry name" value="four helix bundle protein"/>
    <property type="match status" value="1"/>
</dbReference>
<dbReference type="SUPFAM" id="SSF158446">
    <property type="entry name" value="IVS-encoded protein-like"/>
    <property type="match status" value="1"/>
</dbReference>
<reference evidence="1 2" key="1">
    <citation type="journal article" date="2016" name="Nat. Commun.">
        <title>Thousands of microbial genomes shed light on interconnected biogeochemical processes in an aquifer system.</title>
        <authorList>
            <person name="Anantharaman K."/>
            <person name="Brown C.T."/>
            <person name="Hug L.A."/>
            <person name="Sharon I."/>
            <person name="Castelle C.J."/>
            <person name="Probst A.J."/>
            <person name="Thomas B.C."/>
            <person name="Singh A."/>
            <person name="Wilkins M.J."/>
            <person name="Karaoz U."/>
            <person name="Brodie E.L."/>
            <person name="Williams K.H."/>
            <person name="Hubbard S.S."/>
            <person name="Banfield J.F."/>
        </authorList>
    </citation>
    <scope>NUCLEOTIDE SEQUENCE [LARGE SCALE GENOMIC DNA]</scope>
</reference>
<dbReference type="Gene3D" id="1.20.1440.60">
    <property type="entry name" value="23S rRNA-intervening sequence"/>
    <property type="match status" value="1"/>
</dbReference>
<dbReference type="Proteomes" id="UP000176897">
    <property type="component" value="Unassembled WGS sequence"/>
</dbReference>
<dbReference type="AlphaFoldDB" id="A0A1F7UVE0"/>
<evidence type="ECO:0000313" key="1">
    <source>
        <dbReference type="EMBL" id="OGL81688.1"/>
    </source>
</evidence>
<dbReference type="EMBL" id="MGEJ01000003">
    <property type="protein sequence ID" value="OGL81688.1"/>
    <property type="molecule type" value="Genomic_DNA"/>
</dbReference>
<dbReference type="PIRSF" id="PIRSF035652">
    <property type="entry name" value="CHP02436"/>
    <property type="match status" value="1"/>
</dbReference>